<reference evidence="2 3" key="1">
    <citation type="submission" date="2016-04" db="EMBL/GenBank/DDBJ databases">
        <title>Complete genome sequence of Dokdonella koreensis DS-123T.</title>
        <authorList>
            <person name="Kim J.F."/>
            <person name="Lee H."/>
            <person name="Kwak M.-J."/>
        </authorList>
    </citation>
    <scope>NUCLEOTIDE SEQUENCE [LARGE SCALE GENOMIC DNA]</scope>
    <source>
        <strain evidence="2 3">DS-123</strain>
    </source>
</reference>
<dbReference type="Pfam" id="PF06057">
    <property type="entry name" value="VirJ"/>
    <property type="match status" value="1"/>
</dbReference>
<gene>
    <name evidence="2" type="ORF">I596_3489</name>
</gene>
<dbReference type="AlphaFoldDB" id="A0A160DXM8"/>
<dbReference type="ESTHER" id="9gamm-a0a160dxm8">
    <property type="family name" value="VirJ"/>
</dbReference>
<evidence type="ECO:0000259" key="1">
    <source>
        <dbReference type="Pfam" id="PF06057"/>
    </source>
</evidence>
<dbReference type="EMBL" id="CP015249">
    <property type="protein sequence ID" value="ANB19477.1"/>
    <property type="molecule type" value="Genomic_DNA"/>
</dbReference>
<dbReference type="SUPFAM" id="SSF53474">
    <property type="entry name" value="alpha/beta-Hydrolases"/>
    <property type="match status" value="2"/>
</dbReference>
<name>A0A160DXM8_9GAMM</name>
<proteinExistence type="predicted"/>
<protein>
    <submittedName>
        <fullName evidence="2">Virulence protein</fullName>
    </submittedName>
</protein>
<dbReference type="KEGG" id="dko:I596_3489"/>
<dbReference type="Proteomes" id="UP000076830">
    <property type="component" value="Chromosome"/>
</dbReference>
<dbReference type="STRING" id="1300342.I596_3489"/>
<dbReference type="PIRSF" id="PIRSF029063">
    <property type="entry name" value="IV_sec_VirJ"/>
    <property type="match status" value="1"/>
</dbReference>
<organism evidence="2 3">
    <name type="scientific">Dokdonella koreensis DS-123</name>
    <dbReference type="NCBI Taxonomy" id="1300342"/>
    <lineage>
        <taxon>Bacteria</taxon>
        <taxon>Pseudomonadati</taxon>
        <taxon>Pseudomonadota</taxon>
        <taxon>Gammaproteobacteria</taxon>
        <taxon>Lysobacterales</taxon>
        <taxon>Rhodanobacteraceae</taxon>
        <taxon>Dokdonella</taxon>
    </lineage>
</organism>
<feature type="domain" description="Bacterial virulence" evidence="1">
    <location>
        <begin position="298"/>
        <end position="480"/>
    </location>
</feature>
<dbReference type="InterPro" id="IPR010333">
    <property type="entry name" value="VirJ"/>
</dbReference>
<dbReference type="InterPro" id="IPR029058">
    <property type="entry name" value="AB_hydrolase_fold"/>
</dbReference>
<sequence>MPRPRLSHVLVLLVVALIGLVALLLPRRAGVPQPPAPLPVELDATGFAFGRFGALTVLRPADAPTSVVLYLSGEAGWDAAMTERARPLAERGALVAGIDYPRFRAAVERDGAPCLYLSSDFEDLGRAVQAHYHLAQVRPPLLAGIGAGATMVYAILVQQPPGTFAGALSLGFSPVVALDKELCGAYLLRSHPVAGTADRYALEPAAPPAPWIVLQGAADTASASAGVPAFAAAVAGAHHSVVPGVDGAYRLTPDWREAYLAAFDTLAADATRADRSEAPANLADLPLVEVPATREGGDRMAVLLTGDGGWAGLDREVADTLAAQGIPVVGVSTLKYFWSAKSPEQTAVDLGRIIDTYVSRWHKPSVIVIGYSMGAEVLPFAINRLPDATRARIAYAAALAPGPTATFEFHVSNWMADTDDGLPVAPEIGRLGVPLLCIAGEGDDDNACTPLDRRRFRVVTLPGNHHFGGDYQRVTETILAGAAPD</sequence>
<dbReference type="OrthoDB" id="641022at2"/>
<evidence type="ECO:0000313" key="2">
    <source>
        <dbReference type="EMBL" id="ANB19477.1"/>
    </source>
</evidence>
<dbReference type="Gene3D" id="3.40.50.1820">
    <property type="entry name" value="alpha/beta hydrolase"/>
    <property type="match status" value="2"/>
</dbReference>
<dbReference type="InterPro" id="IPR011225">
    <property type="entry name" value="IV_sec_VirJ"/>
</dbReference>
<accession>A0A160DXM8</accession>
<dbReference type="RefSeq" id="WP_067650387.1">
    <property type="nucleotide sequence ID" value="NZ_CP015249.1"/>
</dbReference>
<keyword evidence="3" id="KW-1185">Reference proteome</keyword>
<evidence type="ECO:0000313" key="3">
    <source>
        <dbReference type="Proteomes" id="UP000076830"/>
    </source>
</evidence>